<evidence type="ECO:0000313" key="11">
    <source>
        <dbReference type="Proteomes" id="UP001163947"/>
    </source>
</evidence>
<dbReference type="InterPro" id="IPR007627">
    <property type="entry name" value="RNA_pol_sigma70_r2"/>
</dbReference>
<dbReference type="Pfam" id="PF08281">
    <property type="entry name" value="Sigma70_r4_2"/>
    <property type="match status" value="1"/>
</dbReference>
<dbReference type="Pfam" id="PF04542">
    <property type="entry name" value="Sigma70_r2"/>
    <property type="match status" value="1"/>
</dbReference>
<sequence>MDETLLRTLTPTVIGILVRRGADFAAAEDAVQDALVEAVRVWPDDPPRDPKGWLVAVAWRRFLDATRAESSRRRREVLVEVEPGPGPAEAVDDTLALYFLCAHPSLTPASAVALTLRAVGGLTTRQIAQAYLVPEATMAQRISRAKRTLSGVRFDRPGDVATVLRVLYLVFNEGYSGDVDLAVEAIRLTRQLAAMIEHEEVAGLLALMLLHHARRPARTRTDGSLVPLAEQDRSLWDTRLIAEGVDVLQAALARDRLGEFQAQAALAALHADARTAEETDWVQIVEWYDELLRFTDNPVARLNRAVAVGEADGPRAGLAALAGLDPALPRHAAAAAYLHERAGDLVTAARLYTEAARSAPNLPERDHLTRQAARLGAELRRRGGRSNPGNRTARVPHY</sequence>
<dbReference type="Gene3D" id="1.10.10.10">
    <property type="entry name" value="Winged helix-like DNA-binding domain superfamily/Winged helix DNA-binding domain"/>
    <property type="match status" value="1"/>
</dbReference>
<comment type="similarity">
    <text evidence="1">Belongs to the sigma-70 factor family. ECF subfamily.</text>
</comment>
<dbReference type="SUPFAM" id="SSF88946">
    <property type="entry name" value="Sigma2 domain of RNA polymerase sigma factors"/>
    <property type="match status" value="1"/>
</dbReference>
<dbReference type="InterPro" id="IPR013249">
    <property type="entry name" value="RNA_pol_sigma70_r4_t2"/>
</dbReference>
<feature type="domain" description="RNA polymerase sigma-70 region 2" evidence="7">
    <location>
        <begin position="6"/>
        <end position="70"/>
    </location>
</feature>
<protein>
    <submittedName>
        <fullName evidence="10">RNA polymerase subunit sigma-24</fullName>
    </submittedName>
</protein>
<evidence type="ECO:0000256" key="6">
    <source>
        <dbReference type="SAM" id="MobiDB-lite"/>
    </source>
</evidence>
<evidence type="ECO:0000256" key="5">
    <source>
        <dbReference type="ARBA" id="ARBA00023163"/>
    </source>
</evidence>
<keyword evidence="3" id="KW-0731">Sigma factor</keyword>
<dbReference type="GeneID" id="83623688"/>
<evidence type="ECO:0000313" key="10">
    <source>
        <dbReference type="EMBL" id="UYF93599.1"/>
    </source>
</evidence>
<evidence type="ECO:0000259" key="9">
    <source>
        <dbReference type="Pfam" id="PF20239"/>
    </source>
</evidence>
<keyword evidence="5" id="KW-0804">Transcription</keyword>
<accession>A0AA46NUM3</accession>
<dbReference type="PANTHER" id="PTHR47756:SF2">
    <property type="entry name" value="BLL6612 PROTEIN"/>
    <property type="match status" value="1"/>
</dbReference>
<dbReference type="Gene3D" id="1.10.1740.10">
    <property type="match status" value="1"/>
</dbReference>
<evidence type="ECO:0000256" key="4">
    <source>
        <dbReference type="ARBA" id="ARBA00023125"/>
    </source>
</evidence>
<keyword evidence="4" id="KW-0238">DNA-binding</keyword>
<dbReference type="InterPro" id="IPR036388">
    <property type="entry name" value="WH-like_DNA-bd_sf"/>
</dbReference>
<keyword evidence="2" id="KW-0805">Transcription regulation</keyword>
<dbReference type="Pfam" id="PF20239">
    <property type="entry name" value="DUF6596"/>
    <property type="match status" value="1"/>
</dbReference>
<dbReference type="SUPFAM" id="SSF88659">
    <property type="entry name" value="Sigma3 and sigma4 domains of RNA polymerase sigma factors"/>
    <property type="match status" value="1"/>
</dbReference>
<feature type="domain" description="RNA polymerase sigma factor 70 region 4 type 2" evidence="8">
    <location>
        <begin position="98"/>
        <end position="149"/>
    </location>
</feature>
<dbReference type="AlphaFoldDB" id="A0AA46NUM3"/>
<name>A0AA46NUM3_9NOCA</name>
<feature type="region of interest" description="Disordered" evidence="6">
    <location>
        <begin position="378"/>
        <end position="398"/>
    </location>
</feature>
<dbReference type="EMBL" id="CP106982">
    <property type="protein sequence ID" value="UYF93599.1"/>
    <property type="molecule type" value="Genomic_DNA"/>
</dbReference>
<evidence type="ECO:0000259" key="7">
    <source>
        <dbReference type="Pfam" id="PF04542"/>
    </source>
</evidence>
<dbReference type="InterPro" id="IPR046531">
    <property type="entry name" value="DUF6596"/>
</dbReference>
<dbReference type="InterPro" id="IPR013324">
    <property type="entry name" value="RNA_pol_sigma_r3/r4-like"/>
</dbReference>
<proteinExistence type="inferred from homology"/>
<gene>
    <name evidence="10" type="ORF">OCS65_24710</name>
</gene>
<dbReference type="GO" id="GO:0006352">
    <property type="term" value="P:DNA-templated transcription initiation"/>
    <property type="evidence" value="ECO:0007669"/>
    <property type="project" value="InterPro"/>
</dbReference>
<evidence type="ECO:0000256" key="1">
    <source>
        <dbReference type="ARBA" id="ARBA00010641"/>
    </source>
</evidence>
<organism evidence="10 11">
    <name type="scientific">Rhodococcus aetherivorans</name>
    <dbReference type="NCBI Taxonomy" id="191292"/>
    <lineage>
        <taxon>Bacteria</taxon>
        <taxon>Bacillati</taxon>
        <taxon>Actinomycetota</taxon>
        <taxon>Actinomycetes</taxon>
        <taxon>Mycobacteriales</taxon>
        <taxon>Nocardiaceae</taxon>
        <taxon>Rhodococcus</taxon>
    </lineage>
</organism>
<dbReference type="PANTHER" id="PTHR47756">
    <property type="entry name" value="BLL6612 PROTEIN-RELATED"/>
    <property type="match status" value="1"/>
</dbReference>
<feature type="domain" description="DUF6596" evidence="9">
    <location>
        <begin position="161"/>
        <end position="251"/>
    </location>
</feature>
<reference evidence="10" key="1">
    <citation type="submission" date="2022-09" db="EMBL/GenBank/DDBJ databases">
        <title>The genome sequence of Rhodococcus aetherivorans N1.</title>
        <authorList>
            <person name="Jiang W."/>
        </authorList>
    </citation>
    <scope>NUCLEOTIDE SEQUENCE</scope>
    <source>
        <strain evidence="10">N1</strain>
    </source>
</reference>
<evidence type="ECO:0000256" key="2">
    <source>
        <dbReference type="ARBA" id="ARBA00023015"/>
    </source>
</evidence>
<dbReference type="RefSeq" id="WP_006942910.1">
    <property type="nucleotide sequence ID" value="NZ_CAVJ010000195.1"/>
</dbReference>
<dbReference type="InterPro" id="IPR013325">
    <property type="entry name" value="RNA_pol_sigma_r2"/>
</dbReference>
<dbReference type="GO" id="GO:0016987">
    <property type="term" value="F:sigma factor activity"/>
    <property type="evidence" value="ECO:0007669"/>
    <property type="project" value="UniProtKB-KW"/>
</dbReference>
<dbReference type="GO" id="GO:0003677">
    <property type="term" value="F:DNA binding"/>
    <property type="evidence" value="ECO:0007669"/>
    <property type="project" value="UniProtKB-KW"/>
</dbReference>
<dbReference type="Proteomes" id="UP001163947">
    <property type="component" value="Chromosome"/>
</dbReference>
<evidence type="ECO:0000259" key="8">
    <source>
        <dbReference type="Pfam" id="PF08281"/>
    </source>
</evidence>
<evidence type="ECO:0000256" key="3">
    <source>
        <dbReference type="ARBA" id="ARBA00023082"/>
    </source>
</evidence>